<dbReference type="InterPro" id="IPR002656">
    <property type="entry name" value="Acyl_transf_3_dom"/>
</dbReference>
<dbReference type="EnsemblMetazoa" id="MDOA004903-RA">
    <property type="protein sequence ID" value="MDOA004903-PA"/>
    <property type="gene ID" value="MDOA004903"/>
</dbReference>
<feature type="transmembrane region" description="Helical" evidence="1">
    <location>
        <begin position="444"/>
        <end position="465"/>
    </location>
</feature>
<evidence type="ECO:0000256" key="1">
    <source>
        <dbReference type="SAM" id="Phobius"/>
    </source>
</evidence>
<feature type="transmembrane region" description="Helical" evidence="1">
    <location>
        <begin position="535"/>
        <end position="559"/>
    </location>
</feature>
<gene>
    <name evidence="4" type="primary">101893618</name>
    <name evidence="6" type="synonym">LOC101893618</name>
</gene>
<feature type="chain" id="PRO_5044560385" evidence="2">
    <location>
        <begin position="23"/>
        <end position="698"/>
    </location>
</feature>
<evidence type="ECO:0000313" key="4">
    <source>
        <dbReference type="EnsemblMetazoa" id="MDOA004903-PA"/>
    </source>
</evidence>
<dbReference type="PANTHER" id="PTHR11161:SF22">
    <property type="entry name" value="ACYLTRANSFERASE 3 DOMAIN-CONTAINING PROTEIN-RELATED"/>
    <property type="match status" value="1"/>
</dbReference>
<feature type="transmembrane region" description="Helical" evidence="1">
    <location>
        <begin position="651"/>
        <end position="678"/>
    </location>
</feature>
<feature type="transmembrane region" description="Helical" evidence="1">
    <location>
        <begin position="354"/>
        <end position="372"/>
    </location>
</feature>
<dbReference type="GeneID" id="101893618"/>
<feature type="transmembrane region" description="Helical" evidence="1">
    <location>
        <begin position="417"/>
        <end position="437"/>
    </location>
</feature>
<proteinExistence type="predicted"/>
<reference evidence="6" key="2">
    <citation type="submission" date="2025-04" db="UniProtKB">
        <authorList>
            <consortium name="RefSeq"/>
        </authorList>
    </citation>
    <scope>IDENTIFICATION</scope>
    <source>
        <strain evidence="6">Aabys</strain>
    </source>
</reference>
<evidence type="ECO:0000313" key="5">
    <source>
        <dbReference type="Proteomes" id="UP001652621"/>
    </source>
</evidence>
<keyword evidence="1" id="KW-1133">Transmembrane helix</keyword>
<keyword evidence="1" id="KW-0812">Transmembrane</keyword>
<reference evidence="4" key="1">
    <citation type="submission" date="2020-05" db="UniProtKB">
        <authorList>
            <consortium name="EnsemblMetazoa"/>
        </authorList>
    </citation>
    <scope>IDENTIFICATION</scope>
    <source>
        <strain evidence="4">Aabys</strain>
    </source>
</reference>
<dbReference type="PANTHER" id="PTHR11161">
    <property type="entry name" value="O-ACYLTRANSFERASE"/>
    <property type="match status" value="1"/>
</dbReference>
<dbReference type="RefSeq" id="XP_005174891.1">
    <property type="nucleotide sequence ID" value="XM_005174834.3"/>
</dbReference>
<dbReference type="Pfam" id="PF01757">
    <property type="entry name" value="Acyl_transf_3"/>
    <property type="match status" value="1"/>
</dbReference>
<dbReference type="InterPro" id="IPR052728">
    <property type="entry name" value="O2_lipid_transport_reg"/>
</dbReference>
<dbReference type="OrthoDB" id="10265389at2759"/>
<feature type="transmembrane region" description="Helical" evidence="1">
    <location>
        <begin position="263"/>
        <end position="283"/>
    </location>
</feature>
<evidence type="ECO:0000259" key="3">
    <source>
        <dbReference type="Pfam" id="PF01757"/>
    </source>
</evidence>
<dbReference type="GO" id="GO:0016747">
    <property type="term" value="F:acyltransferase activity, transferring groups other than amino-acyl groups"/>
    <property type="evidence" value="ECO:0007669"/>
    <property type="project" value="InterPro"/>
</dbReference>
<protein>
    <submittedName>
        <fullName evidence="6">Nose resistant to fluoxetine protein 6</fullName>
    </submittedName>
</protein>
<feature type="transmembrane region" description="Helical" evidence="1">
    <location>
        <begin position="303"/>
        <end position="323"/>
    </location>
</feature>
<name>A0A1I8MHD1_MUSDO</name>
<accession>A0A1I8MHD1</accession>
<feature type="transmembrane region" description="Helical" evidence="1">
    <location>
        <begin position="579"/>
        <end position="603"/>
    </location>
</feature>
<sequence>MLRRLNFALLIIAIIAVTNIQAETNITTYRRLPPLHTLDKYDECFDRSVAPSSYCLLFAEIEADDSELWFQIEEISKDTYNRYRHDYIFMGICVDRCKELLKNSSHVREHEIVNNSRGLTRYDEVIQYYQRIYESKSKDQNVINDGDLLNRCANVIFQRKYNLTLRTFVEYCNSPETTTKTGYLEVFAYSVLALFVILNVVSTIYDYHIKRQKSSEHLKIGEDYYKKKLDTIGTTLLTSFSIPRNYKKLTSSSAGSEEFQFTFFFRVFAMFCVIVAHVVMLLMGSAIENPLFIENSMKHPATILFQNGGMLIQIFFVLTGFFLKLKFDQEKPISPNTKCSKCILVYLHAFFHRYLRFLPSLAFLILFNAAILKHLGDGPMWNHIVEAESAFCSRNWWKNIFMINNFMMEDSCAHQTWYLAADCQLFELYLIVLILTSKFKGTKIYVYILLGLCALLVPGLITYIYDLQAFPRAHPEYYRYLYFQNSESYLKTYFPFYCNLGGYLVGIICAEIYSNSSRFQELKKKCEQYMNVLKVQIPFLLILHIVGYGIMFSGLLFYSEKMEESSLWKSLYSALFRNMWTVFGGVAIMSMVLKFGWIAYDLVNMRAFRFLGRLTFQMYLWHANVLRILLGFYRQPIYLSVFYVLSQTLLGFVLTAIVALIVAIFVEYPLGTITNLIFKTGTKKNKGKEEVEEMRQVS</sequence>
<dbReference type="Proteomes" id="UP001652621">
    <property type="component" value="Unplaced"/>
</dbReference>
<feature type="domain" description="Acyltransferase 3" evidence="3">
    <location>
        <begin position="265"/>
        <end position="666"/>
    </location>
</feature>
<evidence type="ECO:0000313" key="6">
    <source>
        <dbReference type="RefSeq" id="XP_005174891.1"/>
    </source>
</evidence>
<feature type="transmembrane region" description="Helical" evidence="1">
    <location>
        <begin position="624"/>
        <end position="645"/>
    </location>
</feature>
<keyword evidence="1" id="KW-0472">Membrane</keyword>
<dbReference type="KEGG" id="mde:101893618"/>
<feature type="signal peptide" evidence="2">
    <location>
        <begin position="1"/>
        <end position="22"/>
    </location>
</feature>
<dbReference type="AlphaFoldDB" id="A0A1I8MHD1"/>
<organism evidence="4">
    <name type="scientific">Musca domestica</name>
    <name type="common">House fly</name>
    <dbReference type="NCBI Taxonomy" id="7370"/>
    <lineage>
        <taxon>Eukaryota</taxon>
        <taxon>Metazoa</taxon>
        <taxon>Ecdysozoa</taxon>
        <taxon>Arthropoda</taxon>
        <taxon>Hexapoda</taxon>
        <taxon>Insecta</taxon>
        <taxon>Pterygota</taxon>
        <taxon>Neoptera</taxon>
        <taxon>Endopterygota</taxon>
        <taxon>Diptera</taxon>
        <taxon>Brachycera</taxon>
        <taxon>Muscomorpha</taxon>
        <taxon>Muscoidea</taxon>
        <taxon>Muscidae</taxon>
        <taxon>Musca</taxon>
    </lineage>
</organism>
<dbReference type="VEuPathDB" id="VectorBase:MDOA004903"/>
<feature type="transmembrane region" description="Helical" evidence="1">
    <location>
        <begin position="494"/>
        <end position="514"/>
    </location>
</feature>
<keyword evidence="2" id="KW-0732">Signal</keyword>
<dbReference type="eggNOG" id="KOG3700">
    <property type="taxonomic scope" value="Eukaryota"/>
</dbReference>
<keyword evidence="5" id="KW-1185">Reference proteome</keyword>
<feature type="transmembrane region" description="Helical" evidence="1">
    <location>
        <begin position="186"/>
        <end position="205"/>
    </location>
</feature>
<dbReference type="VEuPathDB" id="VectorBase:MDOMA2_007549"/>
<evidence type="ECO:0000256" key="2">
    <source>
        <dbReference type="SAM" id="SignalP"/>
    </source>
</evidence>